<dbReference type="KEGG" id="erc:Ecym_2570"/>
<dbReference type="GO" id="GO:0008409">
    <property type="term" value="F:5'-3' exonuclease activity"/>
    <property type="evidence" value="ECO:0007669"/>
    <property type="project" value="TreeGrafter"/>
</dbReference>
<dbReference type="Proteomes" id="UP000006790">
    <property type="component" value="Chromosome 2"/>
</dbReference>
<reference evidence="4" key="1">
    <citation type="journal article" date="2012" name="G3 (Bethesda)">
        <title>Pichia sorbitophila, an interspecies yeast hybrid reveals early steps of genome resolution following polyploidization.</title>
        <authorList>
            <person name="Leh Louis V."/>
            <person name="Despons L."/>
            <person name="Friedrich A."/>
            <person name="Martin T."/>
            <person name="Durrens P."/>
            <person name="Casaregola S."/>
            <person name="Neuveglise C."/>
            <person name="Fairhead C."/>
            <person name="Marck C."/>
            <person name="Cruz J.A."/>
            <person name="Straub M.L."/>
            <person name="Kugler V."/>
            <person name="Sacerdot C."/>
            <person name="Uzunov Z."/>
            <person name="Thierry A."/>
            <person name="Weiss S."/>
            <person name="Bleykasten C."/>
            <person name="De Montigny J."/>
            <person name="Jacques N."/>
            <person name="Jung P."/>
            <person name="Lemaire M."/>
            <person name="Mallet S."/>
            <person name="Morel G."/>
            <person name="Richard G.F."/>
            <person name="Sarkar A."/>
            <person name="Savel G."/>
            <person name="Schacherer J."/>
            <person name="Seret M.L."/>
            <person name="Talla E."/>
            <person name="Samson G."/>
            <person name="Jubin C."/>
            <person name="Poulain J."/>
            <person name="Vacherie B."/>
            <person name="Barbe V."/>
            <person name="Pelletier E."/>
            <person name="Sherman D.J."/>
            <person name="Westhof E."/>
            <person name="Weissenbach J."/>
            <person name="Baret P.V."/>
            <person name="Wincker P."/>
            <person name="Gaillardin C."/>
            <person name="Dujon B."/>
            <person name="Souciet J.L."/>
        </authorList>
    </citation>
    <scope>NUCLEOTIDE SEQUENCE [LARGE SCALE GENOMIC DNA]</scope>
    <source>
        <strain evidence="4">CBS 270.75 / DBVPG 7215 / KCTC 17166 / NRRL Y-17582</strain>
    </source>
</reference>
<dbReference type="Gene3D" id="3.40.50.1010">
    <property type="entry name" value="5'-nuclease"/>
    <property type="match status" value="1"/>
</dbReference>
<dbReference type="AlphaFoldDB" id="G8JQC9"/>
<organism evidence="3 4">
    <name type="scientific">Eremothecium cymbalariae (strain CBS 270.75 / DBVPG 7215 / KCTC 17166 / NRRL Y-17582)</name>
    <name type="common">Yeast</name>
    <dbReference type="NCBI Taxonomy" id="931890"/>
    <lineage>
        <taxon>Eukaryota</taxon>
        <taxon>Fungi</taxon>
        <taxon>Dikarya</taxon>
        <taxon>Ascomycota</taxon>
        <taxon>Saccharomycotina</taxon>
        <taxon>Saccharomycetes</taxon>
        <taxon>Saccharomycetales</taxon>
        <taxon>Saccharomycetaceae</taxon>
        <taxon>Eremothecium</taxon>
    </lineage>
</organism>
<dbReference type="PRINTS" id="PR00853">
    <property type="entry name" value="XPGRADSUPER"/>
</dbReference>
<dbReference type="SUPFAM" id="SSF88723">
    <property type="entry name" value="PIN domain-like"/>
    <property type="match status" value="1"/>
</dbReference>
<dbReference type="InterPro" id="IPR006084">
    <property type="entry name" value="XPG/Rad2"/>
</dbReference>
<dbReference type="SUPFAM" id="SSF47807">
    <property type="entry name" value="5' to 3' exonuclease, C-terminal subdomain"/>
    <property type="match status" value="1"/>
</dbReference>
<dbReference type="RefSeq" id="XP_003645104.1">
    <property type="nucleotide sequence ID" value="XM_003645056.1"/>
</dbReference>
<dbReference type="OMA" id="IMHYFHP"/>
<feature type="domain" description="XPG-I" evidence="2">
    <location>
        <begin position="145"/>
        <end position="222"/>
    </location>
</feature>
<gene>
    <name evidence="3" type="ordered locus">Ecym_2570</name>
</gene>
<evidence type="ECO:0000313" key="4">
    <source>
        <dbReference type="Proteomes" id="UP000006790"/>
    </source>
</evidence>
<dbReference type="GO" id="GO:0005634">
    <property type="term" value="C:nucleus"/>
    <property type="evidence" value="ECO:0007669"/>
    <property type="project" value="TreeGrafter"/>
</dbReference>
<accession>G8JQC9</accession>
<dbReference type="Pfam" id="PF00867">
    <property type="entry name" value="XPG_I"/>
    <property type="match status" value="1"/>
</dbReference>
<dbReference type="EMBL" id="CP002498">
    <property type="protein sequence ID" value="AET38287.1"/>
    <property type="molecule type" value="Genomic_DNA"/>
</dbReference>
<dbReference type="GO" id="GO:0006281">
    <property type="term" value="P:DNA repair"/>
    <property type="evidence" value="ECO:0007669"/>
    <property type="project" value="UniProtKB-ARBA"/>
</dbReference>
<dbReference type="eggNOG" id="KOG2520">
    <property type="taxonomic scope" value="Eukaryota"/>
</dbReference>
<dbReference type="GeneID" id="11468336"/>
<evidence type="ECO:0000259" key="2">
    <source>
        <dbReference type="SMART" id="SM00484"/>
    </source>
</evidence>
<dbReference type="OrthoDB" id="2959108at2759"/>
<sequence length="758" mass="87640">MGTSELWEITNQHCETKRLLFDQFVGEYRRTCGRSPRIAIDAFQWLFECGFICNSSNNNEHEGLPCTNTQKATLNLVSKLKYFISLDLEFVLVFDGPEKPAYKRKMGKKKAPLPAPNREFLHTAVQWQRTNEVDSAVIMAIDICENFKVEVIIGKGEAEAECARLQSDGVVDYVLSNDSDSLVFGATKVLKNFSKYRQDLPSSGTSPLRKRSSDFFVTVVDIDETTRRYPTINRKAFMLFTILVGADYNTGLRHLGLKRAWSITQWANGRFSSHLWTICPQLKEENTEGESFYDQFKLELIEECQKNAKQIFGQNLHVFTRSSDTTVFNWPSINAIQSYYDPKVHKINFGGRLFTKGNSAMGKFQPFSNLYNLLLDNRIHNLLKDFNTWYHQVVHTCALLKTILYDDNQATGNMKITETKVLKFNDEYNIPLWKVRYKTFLLDFNNSPTQIEETSPTKNSPSRRQLCIREYPYSQWLLKSMIPEDHPLTREFRELEQRESLAKYSRKRSPTRQRYHQEQTLDSFINSQCSPIKRRRLLLASESPDNIINISASSSDDSITILDMKTPEIPKLSPLQRPHPHQNPLQESPTIKTTLHYNHRLSPNSAPAQKRECINLPEAPPHPLSPSSLSKELALTKLKEPERIRVWFTTFFEYAQGNYMTQQGIWNSYMQFQKNTLQQNDTILSIHDLSNILDGTIPRMSIQHHWRGKFDCVFYDIRPKNTVVAPHTATEPPCLLQNLSPTRRKLTFDYATSDTMTG</sequence>
<feature type="region of interest" description="Disordered" evidence="1">
    <location>
        <begin position="499"/>
        <end position="518"/>
    </location>
</feature>
<dbReference type="PANTHER" id="PTHR11081:SF72">
    <property type="entry name" value="HOLLIDAY JUNCTION RESOLVASE YEN1"/>
    <property type="match status" value="1"/>
</dbReference>
<dbReference type="InterPro" id="IPR036279">
    <property type="entry name" value="5-3_exonuclease_C_sf"/>
</dbReference>
<evidence type="ECO:0000313" key="3">
    <source>
        <dbReference type="EMBL" id="AET38287.1"/>
    </source>
</evidence>
<dbReference type="HOGENOM" id="CLU_016401_0_0_1"/>
<dbReference type="FunCoup" id="G8JQC9">
    <property type="interactions" value="89"/>
</dbReference>
<dbReference type="STRING" id="931890.G8JQC9"/>
<dbReference type="PANTHER" id="PTHR11081">
    <property type="entry name" value="FLAP ENDONUCLEASE FAMILY MEMBER"/>
    <property type="match status" value="1"/>
</dbReference>
<evidence type="ECO:0000256" key="1">
    <source>
        <dbReference type="SAM" id="MobiDB-lite"/>
    </source>
</evidence>
<dbReference type="GO" id="GO:0005737">
    <property type="term" value="C:cytoplasm"/>
    <property type="evidence" value="ECO:0007669"/>
    <property type="project" value="TreeGrafter"/>
</dbReference>
<keyword evidence="4" id="KW-1185">Reference proteome</keyword>
<feature type="compositionally biased region" description="Basic residues" evidence="1">
    <location>
        <begin position="504"/>
        <end position="514"/>
    </location>
</feature>
<dbReference type="GO" id="GO:0017108">
    <property type="term" value="F:5'-flap endonuclease activity"/>
    <property type="evidence" value="ECO:0007669"/>
    <property type="project" value="TreeGrafter"/>
</dbReference>
<proteinExistence type="predicted"/>
<dbReference type="InterPro" id="IPR029060">
    <property type="entry name" value="PIN-like_dom_sf"/>
</dbReference>
<protein>
    <recommendedName>
        <fullName evidence="2">XPG-I domain-containing protein</fullName>
    </recommendedName>
</protein>
<dbReference type="SMART" id="SM00484">
    <property type="entry name" value="XPGI"/>
    <property type="match status" value="1"/>
</dbReference>
<dbReference type="CDD" id="cd09870">
    <property type="entry name" value="PIN_YEN1"/>
    <property type="match status" value="1"/>
</dbReference>
<dbReference type="InParanoid" id="G8JQC9"/>
<name>G8JQC9_ERECY</name>
<dbReference type="InterPro" id="IPR006086">
    <property type="entry name" value="XPG-I_dom"/>
</dbReference>